<sequence>MKIKHFVIIITLLVAYNCSKEPQKLRQIEAKQININDSLKEVTEIEEFIKPKREYIKADLEKILCYNPTYLSKKGNNLNSALGNLMADIVYEQANPIFNERTGKNIDFVLLNYGGIRATIPEGNITTRTAFEVMPFENTILVAELSYDQLKDLESYLIENEKAHPVSQQFHLEFRKDKSVKSFTINKKTPQKNKTYYVATSNFLLGGGDHMDFFKEALSVTPVDYLLRKAMIDYFAKQDTLQTSTDKRLYID</sequence>
<gene>
    <name evidence="2" type="ORF">Y10_21180</name>
</gene>
<reference evidence="2" key="1">
    <citation type="submission" date="2022-07" db="EMBL/GenBank/DDBJ databases">
        <title>Taxonomy of Novel Oxalotrophic and Methylotrophic Bacteria.</title>
        <authorList>
            <person name="Sahin N."/>
            <person name="Tani A."/>
        </authorList>
    </citation>
    <scope>NUCLEOTIDE SEQUENCE</scope>
    <source>
        <strain evidence="2">Y10</strain>
    </source>
</reference>
<dbReference type="Pfam" id="PF02872">
    <property type="entry name" value="5_nucleotid_C"/>
    <property type="match status" value="1"/>
</dbReference>
<proteinExistence type="predicted"/>
<dbReference type="InterPro" id="IPR006179">
    <property type="entry name" value="5_nucleotidase/apyrase"/>
</dbReference>
<evidence type="ECO:0000259" key="1">
    <source>
        <dbReference type="Pfam" id="PF02872"/>
    </source>
</evidence>
<keyword evidence="3" id="KW-1185">Reference proteome</keyword>
<feature type="domain" description="5'-Nucleotidase C-terminal" evidence="1">
    <location>
        <begin position="75"/>
        <end position="216"/>
    </location>
</feature>
<evidence type="ECO:0000313" key="3">
    <source>
        <dbReference type="Proteomes" id="UP001143543"/>
    </source>
</evidence>
<organism evidence="2 3">
    <name type="scientific">Neptunitalea lumnitzerae</name>
    <dbReference type="NCBI Taxonomy" id="2965509"/>
    <lineage>
        <taxon>Bacteria</taxon>
        <taxon>Pseudomonadati</taxon>
        <taxon>Bacteroidota</taxon>
        <taxon>Flavobacteriia</taxon>
        <taxon>Flavobacteriales</taxon>
        <taxon>Flavobacteriaceae</taxon>
        <taxon>Neptunitalea</taxon>
    </lineage>
</organism>
<dbReference type="EMBL" id="BRVO01000002">
    <property type="protein sequence ID" value="GLB49750.1"/>
    <property type="molecule type" value="Genomic_DNA"/>
</dbReference>
<dbReference type="RefSeq" id="WP_281765376.1">
    <property type="nucleotide sequence ID" value="NZ_BRVO01000002.1"/>
</dbReference>
<dbReference type="PANTHER" id="PTHR11575">
    <property type="entry name" value="5'-NUCLEOTIDASE-RELATED"/>
    <property type="match status" value="1"/>
</dbReference>
<accession>A0ABQ5MK25</accession>
<dbReference type="Proteomes" id="UP001143543">
    <property type="component" value="Unassembled WGS sequence"/>
</dbReference>
<dbReference type="Gene3D" id="3.90.780.10">
    <property type="entry name" value="5'-Nucleotidase, C-terminal domain"/>
    <property type="match status" value="1"/>
</dbReference>
<name>A0ABQ5MK25_9FLAO</name>
<dbReference type="SUPFAM" id="SSF55816">
    <property type="entry name" value="5'-nucleotidase (syn. UDP-sugar hydrolase), C-terminal domain"/>
    <property type="match status" value="1"/>
</dbReference>
<dbReference type="PRINTS" id="PR01607">
    <property type="entry name" value="APYRASEFAMLY"/>
</dbReference>
<evidence type="ECO:0000313" key="2">
    <source>
        <dbReference type="EMBL" id="GLB49750.1"/>
    </source>
</evidence>
<comment type="caution">
    <text evidence="2">The sequence shown here is derived from an EMBL/GenBank/DDBJ whole genome shotgun (WGS) entry which is preliminary data.</text>
</comment>
<dbReference type="InterPro" id="IPR036907">
    <property type="entry name" value="5'-Nucleotdase_C_sf"/>
</dbReference>
<dbReference type="PANTHER" id="PTHR11575:SF24">
    <property type="entry name" value="5'-NUCLEOTIDASE"/>
    <property type="match status" value="1"/>
</dbReference>
<dbReference type="InterPro" id="IPR008334">
    <property type="entry name" value="5'-Nucleotdase_C"/>
</dbReference>
<protein>
    <recommendedName>
        <fullName evidence="1">5'-Nucleotidase C-terminal domain-containing protein</fullName>
    </recommendedName>
</protein>